<evidence type="ECO:0000313" key="1">
    <source>
        <dbReference type="EMBL" id="RKF15711.1"/>
    </source>
</evidence>
<dbReference type="PANTHER" id="PTHR33973:SF4">
    <property type="entry name" value="OS07G0153300 PROTEIN"/>
    <property type="match status" value="1"/>
</dbReference>
<dbReference type="Proteomes" id="UP000286482">
    <property type="component" value="Unassembled WGS sequence"/>
</dbReference>
<dbReference type="Pfam" id="PF07103">
    <property type="entry name" value="DUF1365"/>
    <property type="match status" value="1"/>
</dbReference>
<comment type="caution">
    <text evidence="1">The sequence shown here is derived from an EMBL/GenBank/DDBJ whole genome shotgun (WGS) entry which is preliminary data.</text>
</comment>
<organism evidence="1 2">
    <name type="scientific">Alginatibacterium sediminis</name>
    <dbReference type="NCBI Taxonomy" id="2164068"/>
    <lineage>
        <taxon>Bacteria</taxon>
        <taxon>Pseudomonadati</taxon>
        <taxon>Pseudomonadota</taxon>
        <taxon>Gammaproteobacteria</taxon>
        <taxon>Alteromonadales</taxon>
        <taxon>Alteromonadaceae</taxon>
        <taxon>Alginatibacterium</taxon>
    </lineage>
</organism>
<dbReference type="EMBL" id="RAQO01000008">
    <property type="protein sequence ID" value="RKF15711.1"/>
    <property type="molecule type" value="Genomic_DNA"/>
</dbReference>
<sequence length="247" mass="29306">MRSAIYRGKVSHKRFGAKEHQFAYRVFYLALDLDELQAVDKLGPWFKLARFAPLQLRPQDYLDSPERLDKHYVWNQIIKTHPQAQETPQGRVVMVAMLRCFGLFFSPVNFYFAYDEHDQATWMLAEVSNTPWNERHCYVVDLKAPQPSPKEFHVSPFMDLDMDYHWCVRPPSEHLAVDIESVKTNKLFQAKLRLQRYELSNRSLRNQVLSIPSMVLKTLFGIYWQAFKLFFIKRIPYVAHQSSMEKK</sequence>
<dbReference type="OrthoDB" id="9778801at2"/>
<proteinExistence type="predicted"/>
<evidence type="ECO:0000313" key="2">
    <source>
        <dbReference type="Proteomes" id="UP000286482"/>
    </source>
</evidence>
<reference evidence="1 2" key="1">
    <citation type="submission" date="2018-09" db="EMBL/GenBank/DDBJ databases">
        <authorList>
            <person name="Wang Z."/>
        </authorList>
    </citation>
    <scope>NUCLEOTIDE SEQUENCE [LARGE SCALE GENOMIC DNA]</scope>
    <source>
        <strain evidence="1 2">ALS 81</strain>
    </source>
</reference>
<dbReference type="InterPro" id="IPR010775">
    <property type="entry name" value="DUF1365"/>
</dbReference>
<dbReference type="PANTHER" id="PTHR33973">
    <property type="entry name" value="OS07G0153300 PROTEIN"/>
    <property type="match status" value="1"/>
</dbReference>
<gene>
    <name evidence="1" type="ORF">DBZ36_15125</name>
</gene>
<dbReference type="AlphaFoldDB" id="A0A420E8I5"/>
<dbReference type="RefSeq" id="WP_120355797.1">
    <property type="nucleotide sequence ID" value="NZ_RAQO01000008.1"/>
</dbReference>
<accession>A0A420E8I5</accession>
<name>A0A420E8I5_9ALTE</name>
<keyword evidence="2" id="KW-1185">Reference proteome</keyword>
<protein>
    <submittedName>
        <fullName evidence="1">DUF1365 domain-containing protein</fullName>
    </submittedName>
</protein>